<accession>A0AAW2ZJM8</accession>
<dbReference type="Proteomes" id="UP001431209">
    <property type="component" value="Unassembled WGS sequence"/>
</dbReference>
<dbReference type="InterPro" id="IPR035965">
    <property type="entry name" value="PAS-like_dom_sf"/>
</dbReference>
<dbReference type="Gene3D" id="3.30.450.20">
    <property type="entry name" value="PAS domain"/>
    <property type="match status" value="1"/>
</dbReference>
<evidence type="ECO:0000313" key="2">
    <source>
        <dbReference type="Proteomes" id="UP001431209"/>
    </source>
</evidence>
<gene>
    <name evidence="1" type="ORF">AKO1_013526</name>
</gene>
<comment type="caution">
    <text evidence="1">The sequence shown here is derived from an EMBL/GenBank/DDBJ whole genome shotgun (WGS) entry which is preliminary data.</text>
</comment>
<protein>
    <recommendedName>
        <fullName evidence="3">PAS domain-containing protein</fullName>
    </recommendedName>
</protein>
<proteinExistence type="predicted"/>
<reference evidence="1 2" key="1">
    <citation type="submission" date="2024-03" db="EMBL/GenBank/DDBJ databases">
        <title>The Acrasis kona genome and developmental transcriptomes reveal deep origins of eukaryotic multicellular pathways.</title>
        <authorList>
            <person name="Sheikh S."/>
            <person name="Fu C.-J."/>
            <person name="Brown M.W."/>
            <person name="Baldauf S.L."/>
        </authorList>
    </citation>
    <scope>NUCLEOTIDE SEQUENCE [LARGE SCALE GENOMIC DNA]</scope>
    <source>
        <strain evidence="1 2">ATCC MYA-3509</strain>
    </source>
</reference>
<keyword evidence="2" id="KW-1185">Reference proteome</keyword>
<name>A0AAW2ZJM8_9EUKA</name>
<dbReference type="EMBL" id="JAOPGA020001491">
    <property type="protein sequence ID" value="KAL0488916.1"/>
    <property type="molecule type" value="Genomic_DNA"/>
</dbReference>
<dbReference type="AlphaFoldDB" id="A0AAW2ZJM8"/>
<dbReference type="SUPFAM" id="SSF55785">
    <property type="entry name" value="PYP-like sensor domain (PAS domain)"/>
    <property type="match status" value="1"/>
</dbReference>
<organism evidence="1 2">
    <name type="scientific">Acrasis kona</name>
    <dbReference type="NCBI Taxonomy" id="1008807"/>
    <lineage>
        <taxon>Eukaryota</taxon>
        <taxon>Discoba</taxon>
        <taxon>Heterolobosea</taxon>
        <taxon>Tetramitia</taxon>
        <taxon>Eutetramitia</taxon>
        <taxon>Acrasidae</taxon>
        <taxon>Acrasis</taxon>
    </lineage>
</organism>
<evidence type="ECO:0008006" key="3">
    <source>
        <dbReference type="Google" id="ProtNLM"/>
    </source>
</evidence>
<sequence>MDEDSEKRKQIELLRVENQQLSNHIQHTIDSAQEFVRQYFGRVLPPMCGMVVTIEHGIIIVWDSVVREHLGYSEEDLFTLVQRWPDIVWDKEEAIRHVSTLFEAAAAKKETCDINNLHLKHKQGHSVVCDRRVMFHYDFENQRPLFTVSILTFHKQI</sequence>
<evidence type="ECO:0000313" key="1">
    <source>
        <dbReference type="EMBL" id="KAL0488916.1"/>
    </source>
</evidence>